<evidence type="ECO:0000256" key="4">
    <source>
        <dbReference type="ARBA" id="ARBA00022519"/>
    </source>
</evidence>
<dbReference type="Proteomes" id="UP000053352">
    <property type="component" value="Unassembled WGS sequence"/>
</dbReference>
<dbReference type="SMART" id="SM00382">
    <property type="entry name" value="AAA"/>
    <property type="match status" value="1"/>
</dbReference>
<dbReference type="PANTHER" id="PTHR43297">
    <property type="entry name" value="OLIGOPEPTIDE TRANSPORT ATP-BINDING PROTEIN APPD"/>
    <property type="match status" value="1"/>
</dbReference>
<accession>A0A0V8RXE4</accession>
<dbReference type="InterPro" id="IPR050388">
    <property type="entry name" value="ABC_Ni/Peptide_Import"/>
</dbReference>
<sequence length="331" mass="36897">MALLEVRDLKVYYYTLRGVVKAVDGVSFDLEKGEVLGIAGESGCGKSTLAWGLLGLVPPPGRIVGGSVKLEGQELTRMSEAELRRKIRWKRISMIFQGAMNVLTPVYTVGRQIVEVLTLHGGYSEEEARQRAHELLESVGLDRSIFYRYPHELSGGQKQRVVIAMALALEPDIVIADEPTTALDVVVQAQILNLMKKLQREKGISIIIISHDLGVIAELADKVMIMYAGKAVEYGSAEDVFYRPRHPYTYLLLESFPRLHGPKRLRYIPGQPPDLRRPPPGCRFAPRCPLAEERCRREEPPLMPYEPGGPGHYVACWLAGTAVEKLREAGQ</sequence>
<dbReference type="InterPro" id="IPR013563">
    <property type="entry name" value="Oligopep_ABC_C"/>
</dbReference>
<feature type="domain" description="ABC transporter" evidence="9">
    <location>
        <begin position="6"/>
        <end position="253"/>
    </location>
</feature>
<dbReference type="PROSITE" id="PS00211">
    <property type="entry name" value="ABC_TRANSPORTER_1"/>
    <property type="match status" value="1"/>
</dbReference>
<dbReference type="PROSITE" id="PS50893">
    <property type="entry name" value="ABC_TRANSPORTER_2"/>
    <property type="match status" value="1"/>
</dbReference>
<dbReference type="GO" id="GO:0015833">
    <property type="term" value="P:peptide transport"/>
    <property type="evidence" value="ECO:0007669"/>
    <property type="project" value="InterPro"/>
</dbReference>
<dbReference type="NCBIfam" id="TIGR01727">
    <property type="entry name" value="oligo_HPY"/>
    <property type="match status" value="1"/>
</dbReference>
<dbReference type="InterPro" id="IPR017871">
    <property type="entry name" value="ABC_transporter-like_CS"/>
</dbReference>
<dbReference type="OrthoDB" id="18209at2157"/>
<evidence type="ECO:0000256" key="2">
    <source>
        <dbReference type="ARBA" id="ARBA00022448"/>
    </source>
</evidence>
<dbReference type="GO" id="GO:0016887">
    <property type="term" value="F:ATP hydrolysis activity"/>
    <property type="evidence" value="ECO:0007669"/>
    <property type="project" value="InterPro"/>
</dbReference>
<dbReference type="Pfam" id="PF08352">
    <property type="entry name" value="oligo_HPY"/>
    <property type="match status" value="1"/>
</dbReference>
<keyword evidence="6 10" id="KW-0067">ATP-binding</keyword>
<dbReference type="InterPro" id="IPR027417">
    <property type="entry name" value="P-loop_NTPase"/>
</dbReference>
<dbReference type="EMBL" id="LNTB01000001">
    <property type="protein sequence ID" value="KSW12707.1"/>
    <property type="molecule type" value="Genomic_DNA"/>
</dbReference>
<comment type="subcellular location">
    <subcellularLocation>
        <location evidence="1">Cell membrane</location>
        <topology evidence="1">Peripheral membrane protein</topology>
    </subcellularLocation>
</comment>
<name>A0A0V8RXE4_PYROC</name>
<dbReference type="RefSeq" id="WP_058371382.1">
    <property type="nucleotide sequence ID" value="NZ_LNTB01000001.1"/>
</dbReference>
<keyword evidence="7" id="KW-1278">Translocase</keyword>
<keyword evidence="11" id="KW-1185">Reference proteome</keyword>
<reference evidence="10 11" key="1">
    <citation type="submission" date="2015-11" db="EMBL/GenBank/DDBJ databases">
        <title>Genome sequence of Pyrodictium occultum PL-19, a marine hyperthermophilic archaeon isolated from Volcano, Italy.</title>
        <authorList>
            <person name="Utturkar S."/>
            <person name="Huber H."/>
            <person name="Leptihn S."/>
            <person name="Brown S."/>
            <person name="Stetter K.O."/>
            <person name="Podar M."/>
        </authorList>
    </citation>
    <scope>NUCLEOTIDE SEQUENCE [LARGE SCALE GENOMIC DNA]</scope>
    <source>
        <strain evidence="10 11">PL-19</strain>
    </source>
</reference>
<proteinExistence type="predicted"/>
<dbReference type="GO" id="GO:0005524">
    <property type="term" value="F:ATP binding"/>
    <property type="evidence" value="ECO:0007669"/>
    <property type="project" value="UniProtKB-KW"/>
</dbReference>
<evidence type="ECO:0000313" key="11">
    <source>
        <dbReference type="Proteomes" id="UP000053352"/>
    </source>
</evidence>
<dbReference type="CDD" id="cd03257">
    <property type="entry name" value="ABC_NikE_OppD_transporters"/>
    <property type="match status" value="1"/>
</dbReference>
<dbReference type="SUPFAM" id="SSF52540">
    <property type="entry name" value="P-loop containing nucleoside triphosphate hydrolases"/>
    <property type="match status" value="1"/>
</dbReference>
<organism evidence="10 11">
    <name type="scientific">Pyrodictium occultum</name>
    <dbReference type="NCBI Taxonomy" id="2309"/>
    <lineage>
        <taxon>Archaea</taxon>
        <taxon>Thermoproteota</taxon>
        <taxon>Thermoprotei</taxon>
        <taxon>Desulfurococcales</taxon>
        <taxon>Pyrodictiaceae</taxon>
        <taxon>Pyrodictium</taxon>
    </lineage>
</organism>
<dbReference type="InterPro" id="IPR003593">
    <property type="entry name" value="AAA+_ATPase"/>
</dbReference>
<protein>
    <submittedName>
        <fullName evidence="10">Dipeptide/oligopeptide/nickel ABC transporter ATP-binding protein</fullName>
    </submittedName>
</protein>
<dbReference type="InterPro" id="IPR003439">
    <property type="entry name" value="ABC_transporter-like_ATP-bd"/>
</dbReference>
<gene>
    <name evidence="10" type="ORF">CF15_04305</name>
</gene>
<comment type="caution">
    <text evidence="10">The sequence shown here is derived from an EMBL/GenBank/DDBJ whole genome shotgun (WGS) entry which is preliminary data.</text>
</comment>
<evidence type="ECO:0000259" key="9">
    <source>
        <dbReference type="PROSITE" id="PS50893"/>
    </source>
</evidence>
<keyword evidence="8" id="KW-0472">Membrane</keyword>
<keyword evidence="3" id="KW-1003">Cell membrane</keyword>
<dbReference type="Gene3D" id="3.40.50.300">
    <property type="entry name" value="P-loop containing nucleotide triphosphate hydrolases"/>
    <property type="match status" value="1"/>
</dbReference>
<evidence type="ECO:0000256" key="6">
    <source>
        <dbReference type="ARBA" id="ARBA00022840"/>
    </source>
</evidence>
<dbReference type="FunFam" id="3.40.50.300:FF:000016">
    <property type="entry name" value="Oligopeptide ABC transporter ATP-binding component"/>
    <property type="match status" value="1"/>
</dbReference>
<dbReference type="GO" id="GO:0005886">
    <property type="term" value="C:plasma membrane"/>
    <property type="evidence" value="ECO:0007669"/>
    <property type="project" value="UniProtKB-SubCell"/>
</dbReference>
<evidence type="ECO:0000256" key="5">
    <source>
        <dbReference type="ARBA" id="ARBA00022741"/>
    </source>
</evidence>
<dbReference type="Pfam" id="PF00005">
    <property type="entry name" value="ABC_tran"/>
    <property type="match status" value="1"/>
</dbReference>
<evidence type="ECO:0000256" key="7">
    <source>
        <dbReference type="ARBA" id="ARBA00022967"/>
    </source>
</evidence>
<keyword evidence="4" id="KW-0997">Cell inner membrane</keyword>
<evidence type="ECO:0000256" key="3">
    <source>
        <dbReference type="ARBA" id="ARBA00022475"/>
    </source>
</evidence>
<keyword evidence="5" id="KW-0547">Nucleotide-binding</keyword>
<dbReference type="STRING" id="2309.CF15_04305"/>
<dbReference type="AlphaFoldDB" id="A0A0V8RXE4"/>
<evidence type="ECO:0000313" key="10">
    <source>
        <dbReference type="EMBL" id="KSW12707.1"/>
    </source>
</evidence>
<evidence type="ECO:0000256" key="8">
    <source>
        <dbReference type="ARBA" id="ARBA00023136"/>
    </source>
</evidence>
<evidence type="ECO:0000256" key="1">
    <source>
        <dbReference type="ARBA" id="ARBA00004202"/>
    </source>
</evidence>
<dbReference type="PANTHER" id="PTHR43297:SF14">
    <property type="entry name" value="ATPASE AAA-TYPE CORE DOMAIN-CONTAINING PROTEIN"/>
    <property type="match status" value="1"/>
</dbReference>
<keyword evidence="2" id="KW-0813">Transport</keyword>